<evidence type="ECO:0000313" key="2">
    <source>
        <dbReference type="Proteomes" id="UP000078492"/>
    </source>
</evidence>
<protein>
    <submittedName>
        <fullName evidence="1">Uncharacterized protein</fullName>
    </submittedName>
</protein>
<accession>A0A195EP84</accession>
<name>A0A195EP84_9HYME</name>
<gene>
    <name evidence="1" type="ORF">ALC57_00952</name>
</gene>
<feature type="non-terminal residue" evidence="1">
    <location>
        <position position="1"/>
    </location>
</feature>
<reference evidence="1 2" key="1">
    <citation type="submission" date="2015-09" db="EMBL/GenBank/DDBJ databases">
        <title>Trachymyrmex cornetzi WGS genome.</title>
        <authorList>
            <person name="Nygaard S."/>
            <person name="Hu H."/>
            <person name="Boomsma J."/>
            <person name="Zhang G."/>
        </authorList>
    </citation>
    <scope>NUCLEOTIDE SEQUENCE [LARGE SCALE GENOMIC DNA]</scope>
    <source>
        <strain evidence="1">Tcor2-1</strain>
        <tissue evidence="1">Whole body</tissue>
    </source>
</reference>
<dbReference type="Proteomes" id="UP000078492">
    <property type="component" value="Unassembled WGS sequence"/>
</dbReference>
<dbReference type="AlphaFoldDB" id="A0A195EP84"/>
<keyword evidence="2" id="KW-1185">Reference proteome</keyword>
<proteinExistence type="predicted"/>
<dbReference type="EMBL" id="KQ978625">
    <property type="protein sequence ID" value="KYN29689.1"/>
    <property type="molecule type" value="Genomic_DNA"/>
</dbReference>
<sequence>FSFAYKLSLILHIPFYFLPGNADFRLTTIEALLVARARRLASTKSLNGYYTIALSRRRPVESRFLGQSPFSCARLRITVTRSRTTAWYRQHSHDNDSSHNCK</sequence>
<evidence type="ECO:0000313" key="1">
    <source>
        <dbReference type="EMBL" id="KYN29689.1"/>
    </source>
</evidence>
<organism evidence="1 2">
    <name type="scientific">Trachymyrmex cornetzi</name>
    <dbReference type="NCBI Taxonomy" id="471704"/>
    <lineage>
        <taxon>Eukaryota</taxon>
        <taxon>Metazoa</taxon>
        <taxon>Ecdysozoa</taxon>
        <taxon>Arthropoda</taxon>
        <taxon>Hexapoda</taxon>
        <taxon>Insecta</taxon>
        <taxon>Pterygota</taxon>
        <taxon>Neoptera</taxon>
        <taxon>Endopterygota</taxon>
        <taxon>Hymenoptera</taxon>
        <taxon>Apocrita</taxon>
        <taxon>Aculeata</taxon>
        <taxon>Formicoidea</taxon>
        <taxon>Formicidae</taxon>
        <taxon>Myrmicinae</taxon>
        <taxon>Trachymyrmex</taxon>
    </lineage>
</organism>